<accession>A0A2S2DXK7</accession>
<proteinExistence type="predicted"/>
<dbReference type="OrthoDB" id="5735516at2"/>
<protein>
    <submittedName>
        <fullName evidence="1">Uncharacterized protein</fullName>
    </submittedName>
</protein>
<dbReference type="KEGG" id="psez:HME7025_02299"/>
<reference evidence="2" key="1">
    <citation type="submission" date="2018-05" db="EMBL/GenBank/DDBJ databases">
        <title>Pseudarcicella sp. HME7025 Genome sequencing and assembly.</title>
        <authorList>
            <person name="Kim H."/>
            <person name="Kang H."/>
            <person name="Joh K."/>
        </authorList>
    </citation>
    <scope>NUCLEOTIDE SEQUENCE [LARGE SCALE GENOMIC DNA]</scope>
    <source>
        <strain evidence="2">HME7025</strain>
    </source>
</reference>
<name>A0A2S2DXK7_9BACT</name>
<keyword evidence="2" id="KW-1185">Reference proteome</keyword>
<organism evidence="1 2">
    <name type="scientific">Aquirufa nivalisilvae</name>
    <dbReference type="NCBI Taxonomy" id="2516557"/>
    <lineage>
        <taxon>Bacteria</taxon>
        <taxon>Pseudomonadati</taxon>
        <taxon>Bacteroidota</taxon>
        <taxon>Cytophagia</taxon>
        <taxon>Cytophagales</taxon>
        <taxon>Flectobacillaceae</taxon>
        <taxon>Aquirufa</taxon>
    </lineage>
</organism>
<dbReference type="EMBL" id="CP029346">
    <property type="protein sequence ID" value="AWL10141.1"/>
    <property type="molecule type" value="Genomic_DNA"/>
</dbReference>
<dbReference type="RefSeq" id="WP_130923916.1">
    <property type="nucleotide sequence ID" value="NZ_CP029346.1"/>
</dbReference>
<dbReference type="Pfam" id="PF20420">
    <property type="entry name" value="DUF6702"/>
    <property type="match status" value="1"/>
</dbReference>
<evidence type="ECO:0000313" key="2">
    <source>
        <dbReference type="Proteomes" id="UP000245468"/>
    </source>
</evidence>
<evidence type="ECO:0000313" key="1">
    <source>
        <dbReference type="EMBL" id="AWL10141.1"/>
    </source>
</evidence>
<dbReference type="InterPro" id="IPR046525">
    <property type="entry name" value="DUF6702"/>
</dbReference>
<dbReference type="AlphaFoldDB" id="A0A2S2DXK7"/>
<gene>
    <name evidence="1" type="ORF">HME7025_02299</name>
</gene>
<dbReference type="Proteomes" id="UP000245468">
    <property type="component" value="Chromosome"/>
</dbReference>
<sequence>MRKQLFFILLFLFLSVESIGRKERHPFHTSVTECVYNEKEKSWEIAIRLFQDDLEQGLSSFHGKKVSIEKASNLDELLEPYIRKHFGFQVNKQLITPYRWIGWEPNPDVIWVYVEIPSEQDLAGVFVMNDLLVEQFPDQTNLLHCARGEKKKSFLFQKNQVLHQIVW</sequence>